<evidence type="ECO:0000256" key="1">
    <source>
        <dbReference type="SAM" id="MobiDB-lite"/>
    </source>
</evidence>
<evidence type="ECO:0000313" key="3">
    <source>
        <dbReference type="Proteomes" id="UP000479710"/>
    </source>
</evidence>
<evidence type="ECO:0000313" key="2">
    <source>
        <dbReference type="EMBL" id="KAF0919340.1"/>
    </source>
</evidence>
<protein>
    <submittedName>
        <fullName evidence="2">Uncharacterized protein</fullName>
    </submittedName>
</protein>
<comment type="caution">
    <text evidence="2">The sequence shown here is derived from an EMBL/GenBank/DDBJ whole genome shotgun (WGS) entry which is preliminary data.</text>
</comment>
<gene>
    <name evidence="2" type="ORF">E2562_029200</name>
</gene>
<organism evidence="2 3">
    <name type="scientific">Oryza meyeriana var. granulata</name>
    <dbReference type="NCBI Taxonomy" id="110450"/>
    <lineage>
        <taxon>Eukaryota</taxon>
        <taxon>Viridiplantae</taxon>
        <taxon>Streptophyta</taxon>
        <taxon>Embryophyta</taxon>
        <taxon>Tracheophyta</taxon>
        <taxon>Spermatophyta</taxon>
        <taxon>Magnoliopsida</taxon>
        <taxon>Liliopsida</taxon>
        <taxon>Poales</taxon>
        <taxon>Poaceae</taxon>
        <taxon>BOP clade</taxon>
        <taxon>Oryzoideae</taxon>
        <taxon>Oryzeae</taxon>
        <taxon>Oryzinae</taxon>
        <taxon>Oryza</taxon>
        <taxon>Oryza meyeriana</taxon>
    </lineage>
</organism>
<name>A0A6G1E3H0_9ORYZ</name>
<dbReference type="EMBL" id="SPHZ02000005">
    <property type="protein sequence ID" value="KAF0919340.1"/>
    <property type="molecule type" value="Genomic_DNA"/>
</dbReference>
<sequence>MAAMIACTLEKRAISAFVTCPSPSITVGVHGGVPPKDNLAVAAAGSSVGRSSNSRRRLGRSCFHNPHSDFNH</sequence>
<proteinExistence type="predicted"/>
<keyword evidence="3" id="KW-1185">Reference proteome</keyword>
<feature type="region of interest" description="Disordered" evidence="1">
    <location>
        <begin position="44"/>
        <end position="72"/>
    </location>
</feature>
<reference evidence="2 3" key="1">
    <citation type="submission" date="2019-11" db="EMBL/GenBank/DDBJ databases">
        <title>Whole genome sequence of Oryza granulata.</title>
        <authorList>
            <person name="Li W."/>
        </authorList>
    </citation>
    <scope>NUCLEOTIDE SEQUENCE [LARGE SCALE GENOMIC DNA]</scope>
    <source>
        <strain evidence="3">cv. Menghai</strain>
        <tissue evidence="2">Leaf</tissue>
    </source>
</reference>
<accession>A0A6G1E3H0</accession>
<dbReference type="Proteomes" id="UP000479710">
    <property type="component" value="Unassembled WGS sequence"/>
</dbReference>
<dbReference type="AlphaFoldDB" id="A0A6G1E3H0"/>